<sequence>MKIGIDINDSVISNQIKEKLKDYEYQVVDICLKNIRSIGEEVFRKAILVNASRLDFFLSIKILEKENSIKIYYEENGLSKKISYEILKKLKELQLKDISLENGEDFYLIKNTDVPTILIKINLKALNINKEILGQKIIECIKCIDNIS</sequence>
<dbReference type="SUPFAM" id="SSF53187">
    <property type="entry name" value="Zn-dependent exopeptidases"/>
    <property type="match status" value="1"/>
</dbReference>
<dbReference type="eggNOG" id="ENOG50324QU">
    <property type="taxonomic scope" value="Bacteria"/>
</dbReference>
<name>A0A0A7FY91_9CLOT</name>
<gene>
    <name evidence="1" type="ORF">U729_1959</name>
</gene>
<dbReference type="Gene3D" id="3.40.630.40">
    <property type="entry name" value="Zn-dependent exopeptidases"/>
    <property type="match status" value="1"/>
</dbReference>
<dbReference type="Proteomes" id="UP000030635">
    <property type="component" value="Chromosome"/>
</dbReference>
<proteinExistence type="predicted"/>
<dbReference type="AlphaFoldDB" id="A0A0A7FY91"/>
<evidence type="ECO:0000313" key="2">
    <source>
        <dbReference type="Proteomes" id="UP000030635"/>
    </source>
</evidence>
<reference evidence="1 2" key="1">
    <citation type="journal article" date="2015" name="Infect. Genet. Evol.">
        <title>Genomic sequences of six botulinum neurotoxin-producing strains representing three clostridial species illustrate the mobility and diversity of botulinum neurotoxin genes.</title>
        <authorList>
            <person name="Smith T.J."/>
            <person name="Hill K.K."/>
            <person name="Xie G."/>
            <person name="Foley B.T."/>
            <person name="Williamson C.H."/>
            <person name="Foster J.T."/>
            <person name="Johnson S.L."/>
            <person name="Chertkov O."/>
            <person name="Teshima H."/>
            <person name="Gibbons H.S."/>
            <person name="Johnsky L.A."/>
            <person name="Karavis M.A."/>
            <person name="Smith L.A."/>
        </authorList>
    </citation>
    <scope>NUCLEOTIDE SEQUENCE [LARGE SCALE GENOMIC DNA]</scope>
    <source>
        <strain evidence="1">Sullivan</strain>
    </source>
</reference>
<accession>A0A0A7FY91</accession>
<evidence type="ECO:0000313" key="1">
    <source>
        <dbReference type="EMBL" id="AIY84568.1"/>
    </source>
</evidence>
<dbReference type="HOGENOM" id="CLU_1755631_0_0_9"/>
<dbReference type="KEGG" id="cbv:U729_1959"/>
<dbReference type="EMBL" id="CP006905">
    <property type="protein sequence ID" value="AIY84568.1"/>
    <property type="molecule type" value="Genomic_DNA"/>
</dbReference>
<protein>
    <submittedName>
        <fullName evidence="1">N-acetylmuramoyl-L-alanine amidase family protein</fullName>
    </submittedName>
</protein>
<dbReference type="RefSeq" id="WP_039314244.1">
    <property type="nucleotide sequence ID" value="NZ_CP006905.1"/>
</dbReference>
<organism evidence="1 2">
    <name type="scientific">Clostridium baratii str. Sullivan</name>
    <dbReference type="NCBI Taxonomy" id="1415775"/>
    <lineage>
        <taxon>Bacteria</taxon>
        <taxon>Bacillati</taxon>
        <taxon>Bacillota</taxon>
        <taxon>Clostridia</taxon>
        <taxon>Eubacteriales</taxon>
        <taxon>Clostridiaceae</taxon>
        <taxon>Clostridium</taxon>
    </lineage>
</organism>
<dbReference type="OrthoDB" id="5344211at2"/>
<keyword evidence="2" id="KW-1185">Reference proteome</keyword>
<dbReference type="STRING" id="1561.NPD11_1053"/>